<name>A0A9X2N606_9PSEU</name>
<dbReference type="SUPFAM" id="SSF51905">
    <property type="entry name" value="FAD/NAD(P)-binding domain"/>
    <property type="match status" value="1"/>
</dbReference>
<accession>A0A9X2N606</accession>
<dbReference type="GO" id="GO:0009063">
    <property type="term" value="P:amino acid catabolic process"/>
    <property type="evidence" value="ECO:0007669"/>
    <property type="project" value="TreeGrafter"/>
</dbReference>
<evidence type="ECO:0000313" key="3">
    <source>
        <dbReference type="Proteomes" id="UP001144096"/>
    </source>
</evidence>
<dbReference type="Pfam" id="PF01593">
    <property type="entry name" value="Amino_oxidase"/>
    <property type="match status" value="1"/>
</dbReference>
<protein>
    <submittedName>
        <fullName evidence="2">FAD-dependent oxidoreductase</fullName>
    </submittedName>
</protein>
<gene>
    <name evidence="2" type="ORF">M8542_03645</name>
</gene>
<dbReference type="Gene3D" id="3.90.660.10">
    <property type="match status" value="1"/>
</dbReference>
<dbReference type="SUPFAM" id="SSF54373">
    <property type="entry name" value="FAD-linked reductases, C-terminal domain"/>
    <property type="match status" value="1"/>
</dbReference>
<dbReference type="InterPro" id="IPR002937">
    <property type="entry name" value="Amino_oxidase"/>
</dbReference>
<dbReference type="EMBL" id="JAMXQV010000001">
    <property type="protein sequence ID" value="MCR6481902.1"/>
    <property type="molecule type" value="Genomic_DNA"/>
</dbReference>
<organism evidence="2 3">
    <name type="scientific">Amycolatopsis iheyensis</name>
    <dbReference type="NCBI Taxonomy" id="2945988"/>
    <lineage>
        <taxon>Bacteria</taxon>
        <taxon>Bacillati</taxon>
        <taxon>Actinomycetota</taxon>
        <taxon>Actinomycetes</taxon>
        <taxon>Pseudonocardiales</taxon>
        <taxon>Pseudonocardiaceae</taxon>
        <taxon>Amycolatopsis</taxon>
    </lineage>
</organism>
<dbReference type="Gene3D" id="1.10.405.40">
    <property type="match status" value="1"/>
</dbReference>
<dbReference type="InterPro" id="IPR036188">
    <property type="entry name" value="FAD/NAD-bd_sf"/>
</dbReference>
<dbReference type="GO" id="GO:0001716">
    <property type="term" value="F:L-amino-acid oxidase activity"/>
    <property type="evidence" value="ECO:0007669"/>
    <property type="project" value="TreeGrafter"/>
</dbReference>
<comment type="caution">
    <text evidence="2">The sequence shown here is derived from an EMBL/GenBank/DDBJ whole genome shotgun (WGS) entry which is preliminary data.</text>
</comment>
<dbReference type="PRINTS" id="PR00419">
    <property type="entry name" value="ADXRDTASE"/>
</dbReference>
<dbReference type="InterPro" id="IPR050281">
    <property type="entry name" value="Flavin_monoamine_oxidase"/>
</dbReference>
<dbReference type="AlphaFoldDB" id="A0A9X2N606"/>
<proteinExistence type="predicted"/>
<keyword evidence="3" id="KW-1185">Reference proteome</keyword>
<dbReference type="Proteomes" id="UP001144096">
    <property type="component" value="Unassembled WGS sequence"/>
</dbReference>
<reference evidence="2" key="1">
    <citation type="submission" date="2022-06" db="EMBL/GenBank/DDBJ databases">
        <title>Amycolatopsis iheyaensis sp. nov., a new species of the genus Amycolatopsis isolated from soil in Iheya island, Japan.</title>
        <authorList>
            <person name="Ngamcharungchit C."/>
            <person name="Kanto H."/>
            <person name="Take A."/>
            <person name="Intra B."/>
            <person name="Matsumoto A."/>
            <person name="Panbangred W."/>
            <person name="Inahashi Y."/>
        </authorList>
    </citation>
    <scope>NUCLEOTIDE SEQUENCE</scope>
    <source>
        <strain evidence="2">OK19-0408</strain>
    </source>
</reference>
<feature type="domain" description="Amine oxidase" evidence="1">
    <location>
        <begin position="59"/>
        <end position="533"/>
    </location>
</feature>
<dbReference type="PANTHER" id="PTHR10742">
    <property type="entry name" value="FLAVIN MONOAMINE OXIDASE"/>
    <property type="match status" value="1"/>
</dbReference>
<dbReference type="Gene3D" id="3.50.50.60">
    <property type="entry name" value="FAD/NAD(P)-binding domain"/>
    <property type="match status" value="1"/>
</dbReference>
<evidence type="ECO:0000259" key="1">
    <source>
        <dbReference type="Pfam" id="PF01593"/>
    </source>
</evidence>
<dbReference type="RefSeq" id="WP_257918519.1">
    <property type="nucleotide sequence ID" value="NZ_JAMXQV010000001.1"/>
</dbReference>
<evidence type="ECO:0000313" key="2">
    <source>
        <dbReference type="EMBL" id="MCR6481902.1"/>
    </source>
</evidence>
<dbReference type="PANTHER" id="PTHR10742:SF342">
    <property type="entry name" value="AMINE OXIDASE"/>
    <property type="match status" value="1"/>
</dbReference>
<sequence length="563" mass="62039">MTTFPLERPRENGTLSGPLTMFGPDFPFAYDDWIGHPAGLGTLPPAVHGTEVAVVGGGIAGLVAAHELLRLGLRPVVYEAEQQLGGRMRSAAFDGHPGSVAELGAMRFPVSATALYHYIAEAGLSTKAFPNPLGPDTPSTVVDLEGERHWARTAADLPSIYQQVSDAWDKALQENAERSAIEDAIRRRDVGTIKAIWNNLVSRLDDQSFYEFLANSTSFSSFRHREIFGQVGFGTGGWDTDFPNSILEILRVVFSGADDDQRSITGGCQQLPERLWTHRHHGVPHWPAGTSLADLHGGHPRPGVARLERDGDEIVVRDTCGDVRRYPAVVFTPHVRLLLTRVRTDERLLPSPLWTAVERTHYMGSSKVFVLTDRPFWRDTDPGTGRDTLSMTLTDRGPRSVYLMDDGPDRPGVMCLSYTWNDDSAKQATLDDDERMDSILAALERIYPGVDIRARLVGPPITVTWENEPNFNGAFKANLPGHYRYQRRLYTHFMQQEMSPEQRGFFLAGDDISWTGGFAEGAVTTALNAVWGVLNHLGGTTVPGNPGPGDLFSELAPVDLPMD</sequence>